<dbReference type="GeneTree" id="ENSGT00530000063557"/>
<reference evidence="6 7" key="1">
    <citation type="submission" date="2019-04" db="EMBL/GenBank/DDBJ databases">
        <authorList>
            <consortium name="Wellcome Sanger Institute Data Sharing"/>
        </authorList>
    </citation>
    <scope>NUCLEOTIDE SEQUENCE [LARGE SCALE GENOMIC DNA]</scope>
</reference>
<evidence type="ECO:0000256" key="1">
    <source>
        <dbReference type="ARBA" id="ARBA00008361"/>
    </source>
</evidence>
<dbReference type="Pfam" id="PF02926">
    <property type="entry name" value="THUMP"/>
    <property type="match status" value="1"/>
</dbReference>
<dbReference type="Gene3D" id="3.30.2130.30">
    <property type="match status" value="1"/>
</dbReference>
<dbReference type="AlphaFoldDB" id="A0A8C9RDH1"/>
<dbReference type="OrthoDB" id="2013972at2759"/>
<dbReference type="SUPFAM" id="SSF143437">
    <property type="entry name" value="THUMP domain-like"/>
    <property type="match status" value="1"/>
</dbReference>
<reference evidence="6" key="2">
    <citation type="submission" date="2025-08" db="UniProtKB">
        <authorList>
            <consortium name="Ensembl"/>
        </authorList>
    </citation>
    <scope>IDENTIFICATION</scope>
</reference>
<evidence type="ECO:0000313" key="7">
    <source>
        <dbReference type="Proteomes" id="UP000694397"/>
    </source>
</evidence>
<evidence type="ECO:0000259" key="4">
    <source>
        <dbReference type="Pfam" id="PF01170"/>
    </source>
</evidence>
<dbReference type="CDD" id="cd02440">
    <property type="entry name" value="AdoMet_MTases"/>
    <property type="match status" value="1"/>
</dbReference>
<dbReference type="GO" id="GO:0003723">
    <property type="term" value="F:RNA binding"/>
    <property type="evidence" value="ECO:0007669"/>
    <property type="project" value="InterPro"/>
</dbReference>
<dbReference type="Proteomes" id="UP000694397">
    <property type="component" value="Chromosome 4"/>
</dbReference>
<dbReference type="GeneID" id="108926985"/>
<dbReference type="PANTHER" id="PTHR14911">
    <property type="entry name" value="THUMP DOMAIN-CONTAINING"/>
    <property type="match status" value="1"/>
</dbReference>
<sequence length="483" mass="52179">MDISMAGERKGVSREDLGHMEETDGDSGPLRFYCTAGRGLEPFLVDEVGLRLAASDVTCVSGKVFFSTSAPIRAVAGLKSAERLFLLLEERAPPSGDLSSGPARRLIQESVVTQRHRWTHGLRLWRRLRWAPGEPGLETSVAGRGRKRKRQGAERSERDGSRQERDPEREAPWVSDEGRGPARTARPEDGDPGDGRLRPVTFRVCCRSSGAAARGFSPQDLGRLIGSAISKQLCWRVDLRTPDLEVNVHLTDDRWVTGLPLLRLPLAHRSYIRTTGLRSTVAWAMASVAEIKPGSLVLDPMCGVGTVLLEAAKECQNAFFVGMDIDASQLMKASENIHFAELSERIHLVQSSVTAIPLPPRSVDAVVCDVPFGRKFGSRADAAASLPAAVKEMARVLRVDGVLVLLLSPQLSVLLGKALGPRSPAESLGDETGGVPDIEAAGGRVTPPLSSLRPCSSHRVGLGATDAIIHKYRKGPPGAWKDD</sequence>
<dbReference type="GO" id="GO:0043527">
    <property type="term" value="C:tRNA methyltransferase complex"/>
    <property type="evidence" value="ECO:0007669"/>
    <property type="project" value="UniProtKB-ARBA"/>
</dbReference>
<keyword evidence="2" id="KW-0489">Methyltransferase</keyword>
<feature type="compositionally biased region" description="Basic and acidic residues" evidence="3">
    <location>
        <begin position="7"/>
        <end position="22"/>
    </location>
</feature>
<dbReference type="CTD" id="80745"/>
<dbReference type="PANTHER" id="PTHR14911:SF1">
    <property type="entry name" value="THUMP DOMAIN-CONTAINING PROTEIN 2"/>
    <property type="match status" value="1"/>
</dbReference>
<feature type="region of interest" description="Disordered" evidence="3">
    <location>
        <begin position="1"/>
        <end position="24"/>
    </location>
</feature>
<feature type="domain" description="Ribosomal RNA large subunit methyltransferase K/L-like methyltransferase" evidence="4">
    <location>
        <begin position="269"/>
        <end position="409"/>
    </location>
</feature>
<dbReference type="InterPro" id="IPR004114">
    <property type="entry name" value="THUMP_dom"/>
</dbReference>
<evidence type="ECO:0000259" key="5">
    <source>
        <dbReference type="Pfam" id="PF02926"/>
    </source>
</evidence>
<comment type="similarity">
    <text evidence="1">Belongs to the methyltransferase superfamily.</text>
</comment>
<feature type="compositionally biased region" description="Basic and acidic residues" evidence="3">
    <location>
        <begin position="151"/>
        <end position="197"/>
    </location>
</feature>
<feature type="domain" description="THUMP" evidence="5">
    <location>
        <begin position="198"/>
        <end position="254"/>
    </location>
</feature>
<dbReference type="InterPro" id="IPR029063">
    <property type="entry name" value="SAM-dependent_MTases_sf"/>
</dbReference>
<dbReference type="SUPFAM" id="SSF53335">
    <property type="entry name" value="S-adenosyl-L-methionine-dependent methyltransferases"/>
    <property type="match status" value="1"/>
</dbReference>
<feature type="region of interest" description="Disordered" evidence="3">
    <location>
        <begin position="421"/>
        <end position="452"/>
    </location>
</feature>
<name>A0A8C9RDH1_SCLFO</name>
<dbReference type="GO" id="GO:0016423">
    <property type="term" value="F:tRNA (guanine) methyltransferase activity"/>
    <property type="evidence" value="ECO:0007669"/>
    <property type="project" value="TreeGrafter"/>
</dbReference>
<dbReference type="FunFam" id="3.40.50.150:FF:000073">
    <property type="entry name" value="THUMP domain containing 3"/>
    <property type="match status" value="1"/>
</dbReference>
<dbReference type="RefSeq" id="XP_029106679.1">
    <property type="nucleotide sequence ID" value="XM_029250846.1"/>
</dbReference>
<dbReference type="Pfam" id="PF01170">
    <property type="entry name" value="UPF0020"/>
    <property type="match status" value="1"/>
</dbReference>
<accession>A0A8C9RDH1</accession>
<evidence type="ECO:0000256" key="2">
    <source>
        <dbReference type="ARBA" id="ARBA00022603"/>
    </source>
</evidence>
<dbReference type="Ensembl" id="ENSSFOT00015010947.2">
    <property type="protein sequence ID" value="ENSSFOP00015010800.2"/>
    <property type="gene ID" value="ENSSFOG00015006959.2"/>
</dbReference>
<dbReference type="Gene3D" id="3.40.50.150">
    <property type="entry name" value="Vaccinia Virus protein VP39"/>
    <property type="match status" value="1"/>
</dbReference>
<dbReference type="CDD" id="cd11715">
    <property type="entry name" value="THUMP_AdoMetMT"/>
    <property type="match status" value="1"/>
</dbReference>
<feature type="region of interest" description="Disordered" evidence="3">
    <location>
        <begin position="136"/>
        <end position="197"/>
    </location>
</feature>
<dbReference type="InterPro" id="IPR000241">
    <property type="entry name" value="RlmKL-like_Mtase"/>
</dbReference>
<evidence type="ECO:0000313" key="6">
    <source>
        <dbReference type="Ensembl" id="ENSSFOP00015010800.2"/>
    </source>
</evidence>
<reference evidence="6" key="3">
    <citation type="submission" date="2025-09" db="UniProtKB">
        <authorList>
            <consortium name="Ensembl"/>
        </authorList>
    </citation>
    <scope>IDENTIFICATION</scope>
</reference>
<organism evidence="6 7">
    <name type="scientific">Scleropages formosus</name>
    <name type="common">Asian bonytongue</name>
    <name type="synonym">Osteoglossum formosum</name>
    <dbReference type="NCBI Taxonomy" id="113540"/>
    <lineage>
        <taxon>Eukaryota</taxon>
        <taxon>Metazoa</taxon>
        <taxon>Chordata</taxon>
        <taxon>Craniata</taxon>
        <taxon>Vertebrata</taxon>
        <taxon>Euteleostomi</taxon>
        <taxon>Actinopterygii</taxon>
        <taxon>Neopterygii</taxon>
        <taxon>Teleostei</taxon>
        <taxon>Osteoglossocephala</taxon>
        <taxon>Osteoglossomorpha</taxon>
        <taxon>Osteoglossiformes</taxon>
        <taxon>Osteoglossidae</taxon>
        <taxon>Scleropages</taxon>
    </lineage>
</organism>
<dbReference type="GO" id="GO:0030488">
    <property type="term" value="P:tRNA methylation"/>
    <property type="evidence" value="ECO:0007669"/>
    <property type="project" value="TreeGrafter"/>
</dbReference>
<evidence type="ECO:0000256" key="3">
    <source>
        <dbReference type="SAM" id="MobiDB-lite"/>
    </source>
</evidence>
<protein>
    <submittedName>
        <fullName evidence="6">THUMP domain containing 2</fullName>
    </submittedName>
</protein>
<keyword evidence="7" id="KW-1185">Reference proteome</keyword>
<keyword evidence="2" id="KW-0808">Transferase</keyword>
<proteinExistence type="inferred from homology"/>
<gene>
    <name evidence="6" type="primary">THUMPD2</name>
    <name evidence="6" type="synonym">thumpd2</name>
</gene>
<dbReference type="KEGG" id="sfm:108926985"/>